<keyword evidence="1" id="KW-0472">Membrane</keyword>
<dbReference type="EMBL" id="BONV01000053">
    <property type="protein sequence ID" value="GIG84530.1"/>
    <property type="molecule type" value="Genomic_DNA"/>
</dbReference>
<evidence type="ECO:0000256" key="1">
    <source>
        <dbReference type="SAM" id="Phobius"/>
    </source>
</evidence>
<feature type="transmembrane region" description="Helical" evidence="1">
    <location>
        <begin position="127"/>
        <end position="150"/>
    </location>
</feature>
<keyword evidence="1" id="KW-0812">Transmembrane</keyword>
<comment type="caution">
    <text evidence="2">The sequence shown here is derived from an EMBL/GenBank/DDBJ whole genome shotgun (WGS) entry which is preliminary data.</text>
</comment>
<protein>
    <submittedName>
        <fullName evidence="2">Uncharacterized protein</fullName>
    </submittedName>
</protein>
<sequence length="158" mass="16965">MATFEMSKILYITEKVMTLEEKRAWIRLVVAVAAYGGYVVVVLGRAAGRPPAEAPYAAALLWSVGAAIVAAIVAEVVAGAVNPKASRAKDVRDREIGRLGDYVGQSFVTIGAVAAMLMAVAGWDRFWIANVIYLCFALSAVLGNVTKVVVYRGNFPQW</sequence>
<reference evidence="2 3" key="1">
    <citation type="submission" date="2021-01" db="EMBL/GenBank/DDBJ databases">
        <title>Whole genome shotgun sequence of Planotetraspora kaengkrachanensis NBRC 104272.</title>
        <authorList>
            <person name="Komaki H."/>
            <person name="Tamura T."/>
        </authorList>
    </citation>
    <scope>NUCLEOTIDE SEQUENCE [LARGE SCALE GENOMIC DNA]</scope>
    <source>
        <strain evidence="2 3">NBRC 104272</strain>
    </source>
</reference>
<evidence type="ECO:0000313" key="2">
    <source>
        <dbReference type="EMBL" id="GIG84530.1"/>
    </source>
</evidence>
<dbReference type="Proteomes" id="UP000630097">
    <property type="component" value="Unassembled WGS sequence"/>
</dbReference>
<dbReference type="AlphaFoldDB" id="A0A8J3Q0T2"/>
<name>A0A8J3Q0T2_9ACTN</name>
<feature type="transmembrane region" description="Helical" evidence="1">
    <location>
        <begin position="59"/>
        <end position="81"/>
    </location>
</feature>
<evidence type="ECO:0000313" key="3">
    <source>
        <dbReference type="Proteomes" id="UP000630097"/>
    </source>
</evidence>
<gene>
    <name evidence="2" type="ORF">Pka01_76570</name>
</gene>
<feature type="transmembrane region" description="Helical" evidence="1">
    <location>
        <begin position="102"/>
        <end position="121"/>
    </location>
</feature>
<feature type="transmembrane region" description="Helical" evidence="1">
    <location>
        <begin position="25"/>
        <end position="47"/>
    </location>
</feature>
<proteinExistence type="predicted"/>
<keyword evidence="1" id="KW-1133">Transmembrane helix</keyword>
<keyword evidence="3" id="KW-1185">Reference proteome</keyword>
<organism evidence="2 3">
    <name type="scientific">Planotetraspora kaengkrachanensis</name>
    <dbReference type="NCBI Taxonomy" id="575193"/>
    <lineage>
        <taxon>Bacteria</taxon>
        <taxon>Bacillati</taxon>
        <taxon>Actinomycetota</taxon>
        <taxon>Actinomycetes</taxon>
        <taxon>Streptosporangiales</taxon>
        <taxon>Streptosporangiaceae</taxon>
        <taxon>Planotetraspora</taxon>
    </lineage>
</organism>
<accession>A0A8J3Q0T2</accession>